<dbReference type="Gene3D" id="1.10.3720.10">
    <property type="entry name" value="MetI-like"/>
    <property type="match status" value="1"/>
</dbReference>
<feature type="transmembrane region" description="Helical" evidence="7">
    <location>
        <begin position="157"/>
        <end position="175"/>
    </location>
</feature>
<dbReference type="EMBL" id="JACOOU010000006">
    <property type="protein sequence ID" value="MBC5673459.1"/>
    <property type="molecule type" value="Genomic_DNA"/>
</dbReference>
<keyword evidence="4 7" id="KW-0812">Transmembrane</keyword>
<evidence type="ECO:0000256" key="2">
    <source>
        <dbReference type="ARBA" id="ARBA00022448"/>
    </source>
</evidence>
<gene>
    <name evidence="9" type="ORF">H8S76_14510</name>
</gene>
<reference evidence="9 10" key="1">
    <citation type="submission" date="2020-08" db="EMBL/GenBank/DDBJ databases">
        <title>Genome public.</title>
        <authorList>
            <person name="Liu C."/>
            <person name="Sun Q."/>
        </authorList>
    </citation>
    <scope>NUCLEOTIDE SEQUENCE [LARGE SCALE GENOMIC DNA]</scope>
    <source>
        <strain evidence="9 10">NSJ-34</strain>
    </source>
</reference>
<organism evidence="9 10">
    <name type="scientific">Blautia celeris</name>
    <dbReference type="NCBI Taxonomy" id="2763026"/>
    <lineage>
        <taxon>Bacteria</taxon>
        <taxon>Bacillati</taxon>
        <taxon>Bacillota</taxon>
        <taxon>Clostridia</taxon>
        <taxon>Lachnospirales</taxon>
        <taxon>Lachnospiraceae</taxon>
        <taxon>Blautia</taxon>
    </lineage>
</organism>
<dbReference type="InterPro" id="IPR035906">
    <property type="entry name" value="MetI-like_sf"/>
</dbReference>
<evidence type="ECO:0000313" key="9">
    <source>
        <dbReference type="EMBL" id="MBC5673459.1"/>
    </source>
</evidence>
<dbReference type="Pfam" id="PF19300">
    <property type="entry name" value="BPD_transp_1_N"/>
    <property type="match status" value="1"/>
</dbReference>
<evidence type="ECO:0000313" key="10">
    <source>
        <dbReference type="Proteomes" id="UP000654573"/>
    </source>
</evidence>
<keyword evidence="6 7" id="KW-0472">Membrane</keyword>
<keyword evidence="5 7" id="KW-1133">Transmembrane helix</keyword>
<accession>A0ABR7FE32</accession>
<proteinExistence type="inferred from homology"/>
<feature type="domain" description="ABC transmembrane type-1" evidence="8">
    <location>
        <begin position="110"/>
        <end position="317"/>
    </location>
</feature>
<feature type="transmembrane region" description="Helical" evidence="7">
    <location>
        <begin position="114"/>
        <end position="136"/>
    </location>
</feature>
<dbReference type="InterPro" id="IPR000515">
    <property type="entry name" value="MetI-like"/>
</dbReference>
<feature type="transmembrane region" description="Helical" evidence="7">
    <location>
        <begin position="252"/>
        <end position="274"/>
    </location>
</feature>
<dbReference type="Pfam" id="PF00528">
    <property type="entry name" value="BPD_transp_1"/>
    <property type="match status" value="1"/>
</dbReference>
<dbReference type="PANTHER" id="PTHR30465">
    <property type="entry name" value="INNER MEMBRANE ABC TRANSPORTER"/>
    <property type="match status" value="1"/>
</dbReference>
<feature type="transmembrane region" description="Helical" evidence="7">
    <location>
        <begin position="296"/>
        <end position="320"/>
    </location>
</feature>
<protein>
    <submittedName>
        <fullName evidence="9">ABC transporter permease</fullName>
    </submittedName>
</protein>
<evidence type="ECO:0000256" key="5">
    <source>
        <dbReference type="ARBA" id="ARBA00022989"/>
    </source>
</evidence>
<dbReference type="Proteomes" id="UP000654573">
    <property type="component" value="Unassembled WGS sequence"/>
</dbReference>
<dbReference type="InterPro" id="IPR045621">
    <property type="entry name" value="BPD_transp_1_N"/>
</dbReference>
<evidence type="ECO:0000259" key="8">
    <source>
        <dbReference type="PROSITE" id="PS50928"/>
    </source>
</evidence>
<sequence>MNEEENTLNTPQKFEFLLKKLVQILLSMLVLSILVFFIARLSPGDPLKSYYGESVERMNESQKEKARERLGLNEPMTVQYVRWVENALHGDFGISYKYKQDVGAVIEKVYANTLILGGLSYVLTFLFAVLLGIFCAMRENTLIDRCICKIGTVTNCIPSFFVALVLILIFGVNLAVLPTSGAYALGGEHSLGDRLIHLILPVTVMVLSHLWYYTYMVRNKLLEEIREDYVLLCKVKGMGKCRIMFTHCLRKILPSLISIMAISVPHIIGGTYIAESVFSYPGLGTLSMESAQYHDYNMLMVLSLITGFAVIVANVAGQIISEWIDPRMKQERGEKAA</sequence>
<keyword evidence="10" id="KW-1185">Reference proteome</keyword>
<comment type="caution">
    <text evidence="9">The sequence shown here is derived from an EMBL/GenBank/DDBJ whole genome shotgun (WGS) entry which is preliminary data.</text>
</comment>
<evidence type="ECO:0000256" key="1">
    <source>
        <dbReference type="ARBA" id="ARBA00004651"/>
    </source>
</evidence>
<evidence type="ECO:0000256" key="3">
    <source>
        <dbReference type="ARBA" id="ARBA00022475"/>
    </source>
</evidence>
<comment type="similarity">
    <text evidence="7">Belongs to the binding-protein-dependent transport system permease family.</text>
</comment>
<evidence type="ECO:0000256" key="7">
    <source>
        <dbReference type="RuleBase" id="RU363032"/>
    </source>
</evidence>
<evidence type="ECO:0000256" key="4">
    <source>
        <dbReference type="ARBA" id="ARBA00022692"/>
    </source>
</evidence>
<comment type="subcellular location">
    <subcellularLocation>
        <location evidence="1 7">Cell membrane</location>
        <topology evidence="1 7">Multi-pass membrane protein</topology>
    </subcellularLocation>
</comment>
<dbReference type="CDD" id="cd06261">
    <property type="entry name" value="TM_PBP2"/>
    <property type="match status" value="1"/>
</dbReference>
<dbReference type="PROSITE" id="PS50928">
    <property type="entry name" value="ABC_TM1"/>
    <property type="match status" value="1"/>
</dbReference>
<keyword evidence="2 7" id="KW-0813">Transport</keyword>
<dbReference type="PANTHER" id="PTHR30465:SF0">
    <property type="entry name" value="OLIGOPEPTIDE TRANSPORT SYSTEM PERMEASE PROTEIN APPB"/>
    <property type="match status" value="1"/>
</dbReference>
<feature type="transmembrane region" description="Helical" evidence="7">
    <location>
        <begin position="195"/>
        <end position="213"/>
    </location>
</feature>
<name>A0ABR7FE32_9FIRM</name>
<evidence type="ECO:0000256" key="6">
    <source>
        <dbReference type="ARBA" id="ARBA00023136"/>
    </source>
</evidence>
<feature type="transmembrane region" description="Helical" evidence="7">
    <location>
        <begin position="21"/>
        <end position="41"/>
    </location>
</feature>
<keyword evidence="3" id="KW-1003">Cell membrane</keyword>
<dbReference type="SUPFAM" id="SSF161098">
    <property type="entry name" value="MetI-like"/>
    <property type="match status" value="1"/>
</dbReference>